<organism evidence="1 2">
    <name type="scientific">Natronococcus pandeyae</name>
    <dbReference type="NCBI Taxonomy" id="2055836"/>
    <lineage>
        <taxon>Archaea</taxon>
        <taxon>Methanobacteriati</taxon>
        <taxon>Methanobacteriota</taxon>
        <taxon>Stenosarchaea group</taxon>
        <taxon>Halobacteria</taxon>
        <taxon>Halobacteriales</taxon>
        <taxon>Natrialbaceae</taxon>
        <taxon>Natronococcus</taxon>
    </lineage>
</organism>
<dbReference type="RefSeq" id="WP_148860320.1">
    <property type="nucleotide sequence ID" value="NZ_PHNJ01000019.1"/>
</dbReference>
<protein>
    <submittedName>
        <fullName evidence="1">Uncharacterized protein</fullName>
    </submittedName>
</protein>
<dbReference type="AlphaFoldDB" id="A0A8J8TQA5"/>
<proteinExistence type="predicted"/>
<reference evidence="1" key="1">
    <citation type="submission" date="2017-11" db="EMBL/GenBank/DDBJ databases">
        <authorList>
            <person name="Kajale S.C."/>
            <person name="Sharma A."/>
        </authorList>
    </citation>
    <scope>NUCLEOTIDE SEQUENCE</scope>
    <source>
        <strain evidence="1">LS1_42</strain>
    </source>
</reference>
<sequence>MVEAHLPELEGERIRYNDDTWEFTGTIDVKQNGDRIHAEAKKPERVRGNTGTLNFTLADPPGSLNPGNLGEFNCELQEEANGSTLVIDRNHTTDRYNLDSMSYA</sequence>
<dbReference type="Proteomes" id="UP000766904">
    <property type="component" value="Unassembled WGS sequence"/>
</dbReference>
<gene>
    <name evidence="1" type="ORF">CV102_22960</name>
</gene>
<evidence type="ECO:0000313" key="1">
    <source>
        <dbReference type="EMBL" id="TYL36322.1"/>
    </source>
</evidence>
<dbReference type="OrthoDB" id="275508at2157"/>
<evidence type="ECO:0000313" key="2">
    <source>
        <dbReference type="Proteomes" id="UP000766904"/>
    </source>
</evidence>
<accession>A0A8J8TQA5</accession>
<name>A0A8J8TQA5_9EURY</name>
<dbReference type="EMBL" id="PHNJ01000019">
    <property type="protein sequence ID" value="TYL36322.1"/>
    <property type="molecule type" value="Genomic_DNA"/>
</dbReference>
<comment type="caution">
    <text evidence="1">The sequence shown here is derived from an EMBL/GenBank/DDBJ whole genome shotgun (WGS) entry which is preliminary data.</text>
</comment>
<keyword evidence="2" id="KW-1185">Reference proteome</keyword>